<dbReference type="SUPFAM" id="SSF48452">
    <property type="entry name" value="TPR-like"/>
    <property type="match status" value="1"/>
</dbReference>
<keyword evidence="1" id="KW-0677">Repeat</keyword>
<evidence type="ECO:0000313" key="8">
    <source>
        <dbReference type="EMBL" id="TFY65714.1"/>
    </source>
</evidence>
<reference evidence="8 9" key="1">
    <citation type="submission" date="2019-02" db="EMBL/GenBank/DDBJ databases">
        <title>Genome sequencing of the rare red list fungi Dentipellis fragilis.</title>
        <authorList>
            <person name="Buettner E."/>
            <person name="Kellner H."/>
        </authorList>
    </citation>
    <scope>NUCLEOTIDE SEQUENCE [LARGE SCALE GENOMIC DNA]</scope>
    <source>
        <strain evidence="8 9">DSM 105465</strain>
    </source>
</reference>
<feature type="compositionally biased region" description="Low complexity" evidence="6">
    <location>
        <begin position="184"/>
        <end position="200"/>
    </location>
</feature>
<evidence type="ECO:0000313" key="9">
    <source>
        <dbReference type="Proteomes" id="UP000298327"/>
    </source>
</evidence>
<keyword evidence="9" id="KW-1185">Reference proteome</keyword>
<evidence type="ECO:0000256" key="3">
    <source>
        <dbReference type="ARBA" id="ARBA00038275"/>
    </source>
</evidence>
<dbReference type="InterPro" id="IPR011990">
    <property type="entry name" value="TPR-like_helical_dom_sf"/>
</dbReference>
<comment type="similarity">
    <text evidence="3">Belongs to the RPAP3 family.</text>
</comment>
<dbReference type="Proteomes" id="UP000298327">
    <property type="component" value="Unassembled WGS sequence"/>
</dbReference>
<dbReference type="InterPro" id="IPR019734">
    <property type="entry name" value="TPR_rpt"/>
</dbReference>
<dbReference type="Pfam" id="PF13432">
    <property type="entry name" value="TPR_16"/>
    <property type="match status" value="1"/>
</dbReference>
<name>A0A4Y9YTG6_9AGAM</name>
<evidence type="ECO:0000256" key="5">
    <source>
        <dbReference type="PROSITE-ProRule" id="PRU00339"/>
    </source>
</evidence>
<evidence type="ECO:0000256" key="2">
    <source>
        <dbReference type="ARBA" id="ARBA00022803"/>
    </source>
</evidence>
<evidence type="ECO:0000256" key="4">
    <source>
        <dbReference type="ARBA" id="ARBA00040133"/>
    </source>
</evidence>
<organism evidence="8 9">
    <name type="scientific">Dentipellis fragilis</name>
    <dbReference type="NCBI Taxonomy" id="205917"/>
    <lineage>
        <taxon>Eukaryota</taxon>
        <taxon>Fungi</taxon>
        <taxon>Dikarya</taxon>
        <taxon>Basidiomycota</taxon>
        <taxon>Agaricomycotina</taxon>
        <taxon>Agaricomycetes</taxon>
        <taxon>Russulales</taxon>
        <taxon>Hericiaceae</taxon>
        <taxon>Dentipellis</taxon>
    </lineage>
</organism>
<dbReference type="PROSITE" id="PS50005">
    <property type="entry name" value="TPR"/>
    <property type="match status" value="2"/>
</dbReference>
<feature type="region of interest" description="Disordered" evidence="6">
    <location>
        <begin position="121"/>
        <end position="275"/>
    </location>
</feature>
<dbReference type="PANTHER" id="PTHR46423">
    <property type="entry name" value="RNA POLYMERASE II-ASSOCIATED PROTEIN 3"/>
    <property type="match status" value="1"/>
</dbReference>
<dbReference type="GO" id="GO:0101031">
    <property type="term" value="C:protein folding chaperone complex"/>
    <property type="evidence" value="ECO:0007669"/>
    <property type="project" value="TreeGrafter"/>
</dbReference>
<dbReference type="Gene3D" id="1.25.40.10">
    <property type="entry name" value="Tetratricopeptide repeat domain"/>
    <property type="match status" value="1"/>
</dbReference>
<proteinExistence type="inferred from homology"/>
<dbReference type="InterPro" id="IPR051966">
    <property type="entry name" value="RPAP3"/>
</dbReference>
<feature type="domain" description="RNA-polymerase II-associated protein 3-like C-terminal" evidence="7">
    <location>
        <begin position="276"/>
        <end position="373"/>
    </location>
</feature>
<feature type="repeat" description="TPR" evidence="5">
    <location>
        <begin position="4"/>
        <end position="37"/>
    </location>
</feature>
<sequence>MSPSSAAKERGNAAFKAGDYPSAIGHYTTAILADPSDPTFPLNRAAAYLKLGKNEDAERDCTKVLALAKTNVKALFRRGQARAAFLKHADAIHDLQQALKLEPQNDAVKVELQKVKAAFEKSKEKGKGKALPVDIPPPPPSTAPPKHRRIPITIVEPESSPPTVLSPSPRTPDSPLSRPTSDDLLTPVSSRPLSPVSPALGPTKPSTFKAAKEAREAARPGGGIFRASGTHTVFDTKARSSSPLVEKSAPAKDSPMPEMATATHPLPAPAAEGTPPPMTLFEFTRAWDALASSPPAARWALLSQTLPSALPRLFQNSLDPSLLTSILQTFRAVLAAHDTDTPELRGWVRAYLEALRRVSRCVTVVMLMSKAEKVLGKEIAEMVGAEGGFW</sequence>
<feature type="compositionally biased region" description="Low complexity" evidence="6">
    <location>
        <begin position="260"/>
        <end position="271"/>
    </location>
</feature>
<dbReference type="InterPro" id="IPR025986">
    <property type="entry name" value="RPAP3-like_C"/>
</dbReference>
<dbReference type="PANTHER" id="PTHR46423:SF1">
    <property type="entry name" value="RNA POLYMERASE II-ASSOCIATED PROTEIN 3"/>
    <property type="match status" value="1"/>
</dbReference>
<dbReference type="EMBL" id="SEOQ01000315">
    <property type="protein sequence ID" value="TFY65714.1"/>
    <property type="molecule type" value="Genomic_DNA"/>
</dbReference>
<comment type="caution">
    <text evidence="8">The sequence shown here is derived from an EMBL/GenBank/DDBJ whole genome shotgun (WGS) entry which is preliminary data.</text>
</comment>
<dbReference type="STRING" id="205917.A0A4Y9YTG6"/>
<evidence type="ECO:0000259" key="7">
    <source>
        <dbReference type="Pfam" id="PF13877"/>
    </source>
</evidence>
<feature type="compositionally biased region" description="Pro residues" evidence="6">
    <location>
        <begin position="134"/>
        <end position="143"/>
    </location>
</feature>
<evidence type="ECO:0000256" key="1">
    <source>
        <dbReference type="ARBA" id="ARBA00022737"/>
    </source>
</evidence>
<keyword evidence="2 5" id="KW-0802">TPR repeat</keyword>
<accession>A0A4Y9YTG6</accession>
<gene>
    <name evidence="8" type="ORF">EVG20_g5375</name>
</gene>
<dbReference type="AlphaFoldDB" id="A0A4Y9YTG6"/>
<feature type="compositionally biased region" description="Polar residues" evidence="6">
    <location>
        <begin position="229"/>
        <end position="243"/>
    </location>
</feature>
<evidence type="ECO:0000256" key="6">
    <source>
        <dbReference type="SAM" id="MobiDB-lite"/>
    </source>
</evidence>
<dbReference type="OrthoDB" id="629492at2759"/>
<feature type="repeat" description="TPR" evidence="5">
    <location>
        <begin position="72"/>
        <end position="105"/>
    </location>
</feature>
<protein>
    <recommendedName>
        <fullName evidence="4">RNA polymerase II-associated protein 3</fullName>
    </recommendedName>
</protein>
<dbReference type="Pfam" id="PF13877">
    <property type="entry name" value="RPAP3_C"/>
    <property type="match status" value="1"/>
</dbReference>
<dbReference type="SMART" id="SM00028">
    <property type="entry name" value="TPR"/>
    <property type="match status" value="3"/>
</dbReference>